<feature type="non-terminal residue" evidence="1">
    <location>
        <position position="97"/>
    </location>
</feature>
<accession>A0A9P7EQ87</accession>
<organism evidence="1 2">
    <name type="scientific">Suillus discolor</name>
    <dbReference type="NCBI Taxonomy" id="1912936"/>
    <lineage>
        <taxon>Eukaryota</taxon>
        <taxon>Fungi</taxon>
        <taxon>Dikarya</taxon>
        <taxon>Basidiomycota</taxon>
        <taxon>Agaricomycotina</taxon>
        <taxon>Agaricomycetes</taxon>
        <taxon>Agaricomycetidae</taxon>
        <taxon>Boletales</taxon>
        <taxon>Suillineae</taxon>
        <taxon>Suillaceae</taxon>
        <taxon>Suillus</taxon>
    </lineage>
</organism>
<dbReference type="RefSeq" id="XP_041284315.1">
    <property type="nucleotide sequence ID" value="XM_041430459.1"/>
</dbReference>
<dbReference type="Proteomes" id="UP000823399">
    <property type="component" value="Unassembled WGS sequence"/>
</dbReference>
<keyword evidence="2" id="KW-1185">Reference proteome</keyword>
<feature type="non-terminal residue" evidence="1">
    <location>
        <position position="1"/>
    </location>
</feature>
<proteinExistence type="predicted"/>
<name>A0A9P7EQ87_9AGAM</name>
<reference evidence="1" key="1">
    <citation type="journal article" date="2020" name="New Phytol.">
        <title>Comparative genomics reveals dynamic genome evolution in host specialist ectomycorrhizal fungi.</title>
        <authorList>
            <person name="Lofgren L.A."/>
            <person name="Nguyen N.H."/>
            <person name="Vilgalys R."/>
            <person name="Ruytinx J."/>
            <person name="Liao H.L."/>
            <person name="Branco S."/>
            <person name="Kuo A."/>
            <person name="LaButti K."/>
            <person name="Lipzen A."/>
            <person name="Andreopoulos W."/>
            <person name="Pangilinan J."/>
            <person name="Riley R."/>
            <person name="Hundley H."/>
            <person name="Na H."/>
            <person name="Barry K."/>
            <person name="Grigoriev I.V."/>
            <person name="Stajich J.E."/>
            <person name="Kennedy P.G."/>
        </authorList>
    </citation>
    <scope>NUCLEOTIDE SEQUENCE</scope>
    <source>
        <strain evidence="1">FC423</strain>
    </source>
</reference>
<protein>
    <submittedName>
        <fullName evidence="1">Uncharacterized protein</fullName>
    </submittedName>
</protein>
<gene>
    <name evidence="1" type="ORF">F5147DRAFT_553705</name>
</gene>
<dbReference type="OrthoDB" id="3359487at2759"/>
<evidence type="ECO:0000313" key="1">
    <source>
        <dbReference type="EMBL" id="KAG2082597.1"/>
    </source>
</evidence>
<dbReference type="EMBL" id="JABBWM010000328">
    <property type="protein sequence ID" value="KAG2082597.1"/>
    <property type="molecule type" value="Genomic_DNA"/>
</dbReference>
<dbReference type="GeneID" id="64692718"/>
<dbReference type="AlphaFoldDB" id="A0A9P7EQ87"/>
<evidence type="ECO:0000313" key="2">
    <source>
        <dbReference type="Proteomes" id="UP000823399"/>
    </source>
</evidence>
<comment type="caution">
    <text evidence="1">The sequence shown here is derived from an EMBL/GenBank/DDBJ whole genome shotgun (WGS) entry which is preliminary data.</text>
</comment>
<sequence>QILKDATLFFSQSTPNLAMVIPTMDHIDMVFTSYVIKKDQLNPAICAALLLAKRTLNHYYSYTDLLAVYRIAMVLHPHHKLAYFKSAGWEQEWIDTA</sequence>